<comment type="caution">
    <text evidence="1">The sequence shown here is derived from an EMBL/GenBank/DDBJ whole genome shotgun (WGS) entry which is preliminary data.</text>
</comment>
<reference evidence="1 2" key="1">
    <citation type="submission" date="2021-06" db="EMBL/GenBank/DDBJ databases">
        <authorList>
            <person name="Kallberg Y."/>
            <person name="Tangrot J."/>
            <person name="Rosling A."/>
        </authorList>
    </citation>
    <scope>NUCLEOTIDE SEQUENCE [LARGE SCALE GENOMIC DNA]</scope>
    <source>
        <strain evidence="1 2">120-4 pot B 10/14</strain>
    </source>
</reference>
<feature type="non-terminal residue" evidence="1">
    <location>
        <position position="1"/>
    </location>
</feature>
<organism evidence="1 2">
    <name type="scientific">Gigaspora margarita</name>
    <dbReference type="NCBI Taxonomy" id="4874"/>
    <lineage>
        <taxon>Eukaryota</taxon>
        <taxon>Fungi</taxon>
        <taxon>Fungi incertae sedis</taxon>
        <taxon>Mucoromycota</taxon>
        <taxon>Glomeromycotina</taxon>
        <taxon>Glomeromycetes</taxon>
        <taxon>Diversisporales</taxon>
        <taxon>Gigasporaceae</taxon>
        <taxon>Gigaspora</taxon>
    </lineage>
</organism>
<keyword evidence="2" id="KW-1185">Reference proteome</keyword>
<name>A0ABN7XAW1_GIGMA</name>
<dbReference type="InterPro" id="IPR011333">
    <property type="entry name" value="SKP1/BTB/POZ_sf"/>
</dbReference>
<evidence type="ECO:0000313" key="1">
    <source>
        <dbReference type="EMBL" id="CAG8850855.1"/>
    </source>
</evidence>
<dbReference type="SUPFAM" id="SSF54695">
    <property type="entry name" value="POZ domain"/>
    <property type="match status" value="1"/>
</dbReference>
<proteinExistence type="predicted"/>
<dbReference type="Proteomes" id="UP000789901">
    <property type="component" value="Unassembled WGS sequence"/>
</dbReference>
<feature type="non-terminal residue" evidence="1">
    <location>
        <position position="69"/>
    </location>
</feature>
<gene>
    <name evidence="1" type="ORF">GMARGA_LOCUS40427</name>
</gene>
<evidence type="ECO:0000313" key="2">
    <source>
        <dbReference type="Proteomes" id="UP000789901"/>
    </source>
</evidence>
<accession>A0ABN7XAW1</accession>
<sequence length="69" mass="8591">SKFYIHKDYIKKYPKTHLYGLLNFNEMKEDVNESDYEIDVEFEPYIFNHIYSYYTTGEYPKKYSRKILE</sequence>
<protein>
    <submittedName>
        <fullName evidence="1">162_t:CDS:1</fullName>
    </submittedName>
</protein>
<dbReference type="EMBL" id="CAJVQB010103130">
    <property type="protein sequence ID" value="CAG8850855.1"/>
    <property type="molecule type" value="Genomic_DNA"/>
</dbReference>
<dbReference type="Gene3D" id="3.30.710.10">
    <property type="entry name" value="Potassium Channel Kv1.1, Chain A"/>
    <property type="match status" value="1"/>
</dbReference>